<evidence type="ECO:0000313" key="3">
    <source>
        <dbReference type="Proteomes" id="UP000054251"/>
    </source>
</evidence>
<protein>
    <recommendedName>
        <fullName evidence="4">Golgi to ER traffic protein 4</fullName>
    </recommendedName>
</protein>
<accession>A0A0V1PX33</accession>
<dbReference type="GO" id="GO:0072380">
    <property type="term" value="C:TRC complex"/>
    <property type="evidence" value="ECO:0007669"/>
    <property type="project" value="TreeGrafter"/>
</dbReference>
<proteinExistence type="inferred from homology"/>
<comment type="caution">
    <text evidence="2">The sequence shown here is derived from an EMBL/GenBank/DDBJ whole genome shotgun (WGS) entry which is preliminary data.</text>
</comment>
<dbReference type="InterPro" id="IPR007317">
    <property type="entry name" value="GET4"/>
</dbReference>
<reference evidence="2 3" key="1">
    <citation type="submission" date="2015-11" db="EMBL/GenBank/DDBJ databases">
        <title>The genome of Debaryomyces fabryi.</title>
        <authorList>
            <person name="Tafer H."/>
            <person name="Lopandic K."/>
        </authorList>
    </citation>
    <scope>NUCLEOTIDE SEQUENCE [LARGE SCALE GENOMIC DNA]</scope>
    <source>
        <strain evidence="2 3">CBS 789</strain>
    </source>
</reference>
<dbReference type="RefSeq" id="XP_015466857.1">
    <property type="nucleotide sequence ID" value="XM_015612295.1"/>
</dbReference>
<dbReference type="GeneID" id="26840475"/>
<dbReference type="PANTHER" id="PTHR12875">
    <property type="entry name" value="GOLGI TO ER TRAFFIC PROTEIN 4 HOMOLOG"/>
    <property type="match status" value="1"/>
</dbReference>
<comment type="similarity">
    <text evidence="1">Belongs to the GET4 family.</text>
</comment>
<sequence length="325" mass="37521">MSDAKLQRTILRFKSKIESGAYYEAHQTLRTITNRYVKSNQYSEAIDLLYQGSSILSSNKEYASASDLISYLINVYEESDIKCTNEGNNKDYKLKLIELISLLPDTDPSLPDLAKNSISWSQTDKLKFGDCDLHHTFGTKFLNSVKDESNNLTEDDRQKLFAYAESHLILGTHESLPVYIDFLYQWFEESKNDVDPGIFMSRAVINYSYLKNVKFVQESINKFMSKLIVNHKDYEVIEESESKIYYYQDPNYQFVNFLQLLSITLTKENAGQKFMKLYDEYKNLLVKFESLGPVEYLGRLYFGLSLGNPQGGQNMLANLMGGLFK</sequence>
<dbReference type="PANTHER" id="PTHR12875:SF0">
    <property type="entry name" value="GOLGI TO ER TRAFFIC PROTEIN 4 HOMOLOG"/>
    <property type="match status" value="1"/>
</dbReference>
<name>A0A0V1PX33_9ASCO</name>
<dbReference type="GO" id="GO:0045048">
    <property type="term" value="P:protein insertion into ER membrane"/>
    <property type="evidence" value="ECO:0007669"/>
    <property type="project" value="InterPro"/>
</dbReference>
<dbReference type="Pfam" id="PF04190">
    <property type="entry name" value="GET4"/>
    <property type="match status" value="1"/>
</dbReference>
<keyword evidence="3" id="KW-1185">Reference proteome</keyword>
<evidence type="ECO:0000313" key="2">
    <source>
        <dbReference type="EMBL" id="KSA00755.1"/>
    </source>
</evidence>
<dbReference type="InterPro" id="IPR011990">
    <property type="entry name" value="TPR-like_helical_dom_sf"/>
</dbReference>
<gene>
    <name evidence="2" type="ORF">AC631_03466</name>
</gene>
<dbReference type="OrthoDB" id="10252405at2759"/>
<dbReference type="Gene3D" id="1.25.40.10">
    <property type="entry name" value="Tetratricopeptide repeat domain"/>
    <property type="match status" value="1"/>
</dbReference>
<evidence type="ECO:0008006" key="4">
    <source>
        <dbReference type="Google" id="ProtNLM"/>
    </source>
</evidence>
<organism evidence="2 3">
    <name type="scientific">Debaryomyces fabryi</name>
    <dbReference type="NCBI Taxonomy" id="58627"/>
    <lineage>
        <taxon>Eukaryota</taxon>
        <taxon>Fungi</taxon>
        <taxon>Dikarya</taxon>
        <taxon>Ascomycota</taxon>
        <taxon>Saccharomycotina</taxon>
        <taxon>Pichiomycetes</taxon>
        <taxon>Debaryomycetaceae</taxon>
        <taxon>Debaryomyces</taxon>
    </lineage>
</organism>
<evidence type="ECO:0000256" key="1">
    <source>
        <dbReference type="ARBA" id="ARBA00005351"/>
    </source>
</evidence>
<dbReference type="EMBL" id="LMYN01000075">
    <property type="protein sequence ID" value="KSA00755.1"/>
    <property type="molecule type" value="Genomic_DNA"/>
</dbReference>
<dbReference type="AlphaFoldDB" id="A0A0V1PX33"/>
<dbReference type="Proteomes" id="UP000054251">
    <property type="component" value="Unassembled WGS sequence"/>
</dbReference>